<dbReference type="CDD" id="cd00078">
    <property type="entry name" value="HECTc"/>
    <property type="match status" value="1"/>
</dbReference>
<keyword evidence="7" id="KW-1133">Transmembrane helix</keyword>
<accession>A0A6C1DTW1</accession>
<keyword evidence="10" id="KW-1185">Reference proteome</keyword>
<evidence type="ECO:0000256" key="7">
    <source>
        <dbReference type="SAM" id="Phobius"/>
    </source>
</evidence>
<dbReference type="InterPro" id="IPR000569">
    <property type="entry name" value="HECT_dom"/>
</dbReference>
<dbReference type="PANTHER" id="PTHR45700:SF8">
    <property type="entry name" value="HECT-TYPE E3 UBIQUITIN TRANSFERASE"/>
    <property type="match status" value="1"/>
</dbReference>
<sequence length="892" mass="103837">MVSFFGRPNEKKRSGGEVTPKELVSHSVAHTRRAVSQPGRPVSKRSLAAKVEERQCSSAKNKKEISSAHAAGKDDTSSPVLLNCLCCGVLLRFPASIRKFQCSACQVTVAIEEPGVSSGLEPGVHVPCSLDSLQRVVKRCHDDLQRLKKSEILDKDRKLSTFQPVTTYLQDRFHDVDILNESFLIHDTKRHEKLLNYEALQKFYSLLSTLPTRKPYYSMLCCCNNLLKRVTVYESKDLQISKYQWLLIILNIPTIRSCLIRDRKCKNAFETPQIRALSYELVKRCIGYLSNLSTKTSQLLIQALRRLSTNDFLYQVEILNLYINFQFSRLLSNEMANCNVNNNKKPEDEMRSRLRRHHTTGHEFLSTRPVSAVLDEKRDSDFTHPTNTKIKFKVYQYEDNWHITSATRLMLVYYIANTRRNDHRALSIQSFYNITLDFVDYKQDFDHWRGLAQKTKMNQLIEEWGNSKTKKKFSFCKYPFVLSLGIKISTMEYEIRRIMEHEAEQAFLTSLDKGKSVDVYLKIKIRREVISHDSLRCIKAHQGDLLKSLRVEFVNEPGIDAGGLRKEWFFLLTKSLFNPMNGLFVYIKESSRSWFAIDPPNFDKSKKSNSQLELYYLFGVVIALAIFNSTILDLQFPKAFYKKLCLEPLSFEDYSELFPETSRNLIKMLNYTEDDFEEVFSLTFETTYKNNNWIISDNKSTREYVTVELCENGKNIPITQKNKHDFVTKWVEFYLEESIKPQFNRFISGFKRVFAECNSIKLFNFEELERLVCGDAEQTKFDFKSLRSVTKYVGGFSDDSKIVRWFWEIIEDWDYPLQKKLLQFVTASDRIPATGISTIPFKISQLGTHDSNDLPLAHTCFNEVCLWGYSSKKKMEQKLLWAVNESEGYGFR</sequence>
<organism evidence="9 10">
    <name type="scientific">Saccharomyces pastorianus</name>
    <name type="common">Lager yeast</name>
    <name type="synonym">Saccharomyces cerevisiae x Saccharomyces eubayanus</name>
    <dbReference type="NCBI Taxonomy" id="27292"/>
    <lineage>
        <taxon>Eukaryota</taxon>
        <taxon>Fungi</taxon>
        <taxon>Dikarya</taxon>
        <taxon>Ascomycota</taxon>
        <taxon>Saccharomycotina</taxon>
        <taxon>Saccharomycetes</taxon>
        <taxon>Saccharomycetales</taxon>
        <taxon>Saccharomycetaceae</taxon>
        <taxon>Saccharomyces</taxon>
    </lineage>
</organism>
<feature type="compositionally biased region" description="Basic and acidic residues" evidence="6">
    <location>
        <begin position="8"/>
        <end position="24"/>
    </location>
</feature>
<dbReference type="PANTHER" id="PTHR45700">
    <property type="entry name" value="UBIQUITIN-PROTEIN LIGASE E3C"/>
    <property type="match status" value="1"/>
</dbReference>
<gene>
    <name evidence="9" type="primary">HUL4_1</name>
    <name evidence="9" type="ORF">GRS66_002820</name>
</gene>
<keyword evidence="3" id="KW-0808">Transferase</keyword>
<reference evidence="9 10" key="1">
    <citation type="journal article" date="2019" name="BMC Genomics">
        <title>Chromosome level assembly and comparative genome analysis confirm lager-brewing yeasts originated from a single hybridization.</title>
        <authorList>
            <person name="Salazar A.N."/>
            <person name="Gorter de Vries A.R."/>
            <person name="van den Broek M."/>
            <person name="Brouwers N."/>
            <person name="de la Torre Cortes P."/>
            <person name="Kuijpers N.G.A."/>
            <person name="Daran J.G."/>
            <person name="Abeel T."/>
        </authorList>
    </citation>
    <scope>NUCLEOTIDE SEQUENCE [LARGE SCALE GENOMIC DNA]</scope>
    <source>
        <strain evidence="9 10">CBS 1483</strain>
    </source>
</reference>
<evidence type="ECO:0000313" key="10">
    <source>
        <dbReference type="Proteomes" id="UP000501346"/>
    </source>
</evidence>
<dbReference type="SUPFAM" id="SSF56204">
    <property type="entry name" value="Hect, E3 ligase catalytic domain"/>
    <property type="match status" value="1"/>
</dbReference>
<dbReference type="AlphaFoldDB" id="A0A6C1DTW1"/>
<dbReference type="Pfam" id="PF00632">
    <property type="entry name" value="HECT"/>
    <property type="match status" value="1"/>
</dbReference>
<dbReference type="OrthoDB" id="8068875at2759"/>
<dbReference type="GO" id="GO:0061630">
    <property type="term" value="F:ubiquitin protein ligase activity"/>
    <property type="evidence" value="ECO:0007669"/>
    <property type="project" value="UniProtKB-EC"/>
</dbReference>
<evidence type="ECO:0000256" key="4">
    <source>
        <dbReference type="ARBA" id="ARBA00022786"/>
    </source>
</evidence>
<dbReference type="Proteomes" id="UP000501346">
    <property type="component" value="Chromosome ScX-SeX"/>
</dbReference>
<feature type="compositionally biased region" description="Basic and acidic residues" evidence="6">
    <location>
        <begin position="50"/>
        <end position="76"/>
    </location>
</feature>
<dbReference type="FunFam" id="3.30.2410.10:FF:000003">
    <property type="entry name" value="probable E3 ubiquitin-protein ligase HERC4 isoform X1"/>
    <property type="match status" value="1"/>
</dbReference>
<dbReference type="InterPro" id="IPR044611">
    <property type="entry name" value="E3A/B/C-like"/>
</dbReference>
<feature type="active site" description="Glycyl thioester intermediate" evidence="5">
    <location>
        <position position="860"/>
    </location>
</feature>
<feature type="domain" description="HECT" evidence="8">
    <location>
        <begin position="541"/>
        <end position="892"/>
    </location>
</feature>
<dbReference type="PROSITE" id="PS50237">
    <property type="entry name" value="HECT"/>
    <property type="match status" value="1"/>
</dbReference>
<evidence type="ECO:0000256" key="2">
    <source>
        <dbReference type="ARBA" id="ARBA00012485"/>
    </source>
</evidence>
<feature type="region of interest" description="Disordered" evidence="6">
    <location>
        <begin position="1"/>
        <end position="76"/>
    </location>
</feature>
<feature type="transmembrane region" description="Helical" evidence="7">
    <location>
        <begin position="614"/>
        <end position="634"/>
    </location>
</feature>
<dbReference type="Gene3D" id="3.30.2160.10">
    <property type="entry name" value="Hect, E3 ligase catalytic domain"/>
    <property type="match status" value="1"/>
</dbReference>
<dbReference type="Gene3D" id="3.30.2410.10">
    <property type="entry name" value="Hect, E3 ligase catalytic domain"/>
    <property type="match status" value="1"/>
</dbReference>
<proteinExistence type="predicted"/>
<evidence type="ECO:0000256" key="5">
    <source>
        <dbReference type="PROSITE-ProRule" id="PRU00104"/>
    </source>
</evidence>
<keyword evidence="7" id="KW-0812">Transmembrane</keyword>
<dbReference type="InterPro" id="IPR035983">
    <property type="entry name" value="Hect_E3_ubiquitin_ligase"/>
</dbReference>
<evidence type="ECO:0000256" key="1">
    <source>
        <dbReference type="ARBA" id="ARBA00000885"/>
    </source>
</evidence>
<evidence type="ECO:0000313" key="9">
    <source>
        <dbReference type="EMBL" id="QID80488.1"/>
    </source>
</evidence>
<evidence type="ECO:0000256" key="6">
    <source>
        <dbReference type="SAM" id="MobiDB-lite"/>
    </source>
</evidence>
<dbReference type="EMBL" id="CP048991">
    <property type="protein sequence ID" value="QID80488.1"/>
    <property type="molecule type" value="Genomic_DNA"/>
</dbReference>
<keyword evidence="4 5" id="KW-0833">Ubl conjugation pathway</keyword>
<dbReference type="EC" id="2.3.2.26" evidence="2"/>
<name>A0A6C1DTW1_SACPS</name>
<keyword evidence="7" id="KW-0472">Membrane</keyword>
<comment type="catalytic activity">
    <reaction evidence="1">
        <text>S-ubiquitinyl-[E2 ubiquitin-conjugating enzyme]-L-cysteine + [acceptor protein]-L-lysine = [E2 ubiquitin-conjugating enzyme]-L-cysteine + N(6)-ubiquitinyl-[acceptor protein]-L-lysine.</text>
        <dbReference type="EC" id="2.3.2.26"/>
    </reaction>
</comment>
<dbReference type="SMART" id="SM00119">
    <property type="entry name" value="HECTc"/>
    <property type="match status" value="1"/>
</dbReference>
<evidence type="ECO:0000259" key="8">
    <source>
        <dbReference type="PROSITE" id="PS50237"/>
    </source>
</evidence>
<dbReference type="Gene3D" id="3.90.1750.10">
    <property type="entry name" value="Hect, E3 ligase catalytic domains"/>
    <property type="match status" value="1"/>
</dbReference>
<dbReference type="GO" id="GO:0000209">
    <property type="term" value="P:protein polyubiquitination"/>
    <property type="evidence" value="ECO:0007669"/>
    <property type="project" value="InterPro"/>
</dbReference>
<dbReference type="FunFam" id="3.90.1750.10:FF:000041">
    <property type="entry name" value="Ubiquitin ligase (E3)"/>
    <property type="match status" value="1"/>
</dbReference>
<protein>
    <recommendedName>
        <fullName evidence="2">HECT-type E3 ubiquitin transferase</fullName>
        <ecNumber evidence="2">2.3.2.26</ecNumber>
    </recommendedName>
</protein>
<evidence type="ECO:0000256" key="3">
    <source>
        <dbReference type="ARBA" id="ARBA00022679"/>
    </source>
</evidence>